<evidence type="ECO:0000259" key="2">
    <source>
        <dbReference type="Pfam" id="PF16411"/>
    </source>
</evidence>
<evidence type="ECO:0000259" key="3">
    <source>
        <dbReference type="Pfam" id="PF22058"/>
    </source>
</evidence>
<dbReference type="CDD" id="cd12956">
    <property type="entry name" value="CBM_SusE-F_like"/>
    <property type="match status" value="1"/>
</dbReference>
<dbReference type="Pfam" id="PF16411">
    <property type="entry name" value="SusF_SusE"/>
    <property type="match status" value="1"/>
</dbReference>
<dbReference type="Proteomes" id="UP000315908">
    <property type="component" value="Unassembled WGS sequence"/>
</dbReference>
<dbReference type="GO" id="GO:0019867">
    <property type="term" value="C:outer membrane"/>
    <property type="evidence" value="ECO:0007669"/>
    <property type="project" value="InterPro"/>
</dbReference>
<accession>A0A562MRL6</accession>
<feature type="domain" description="Amylopullulanase X25" evidence="3">
    <location>
        <begin position="193"/>
        <end position="252"/>
    </location>
</feature>
<evidence type="ECO:0000313" key="4">
    <source>
        <dbReference type="EMBL" id="TWI22221.1"/>
    </source>
</evidence>
<reference evidence="4 5" key="1">
    <citation type="journal article" date="2015" name="Stand. Genomic Sci.">
        <title>Genomic Encyclopedia of Bacterial and Archaeal Type Strains, Phase III: the genomes of soil and plant-associated and newly described type strains.</title>
        <authorList>
            <person name="Whitman W.B."/>
            <person name="Woyke T."/>
            <person name="Klenk H.P."/>
            <person name="Zhou Y."/>
            <person name="Lilburn T.G."/>
            <person name="Beck B.J."/>
            <person name="De Vos P."/>
            <person name="Vandamme P."/>
            <person name="Eisen J.A."/>
            <person name="Garrity G."/>
            <person name="Hugenholtz P."/>
            <person name="Kyrpides N.C."/>
        </authorList>
    </citation>
    <scope>NUCLEOTIDE SEQUENCE [LARGE SCALE GENOMIC DNA]</scope>
    <source>
        <strain evidence="4 5">CGMCC 1.6855</strain>
    </source>
</reference>
<organism evidence="4 5">
    <name type="scientific">Sphingobacterium siyangense</name>
    <dbReference type="NCBI Taxonomy" id="459529"/>
    <lineage>
        <taxon>Bacteria</taxon>
        <taxon>Pseudomonadati</taxon>
        <taxon>Bacteroidota</taxon>
        <taxon>Sphingobacteriia</taxon>
        <taxon>Sphingobacteriales</taxon>
        <taxon>Sphingobacteriaceae</taxon>
        <taxon>Sphingobacterium</taxon>
    </lineage>
</organism>
<dbReference type="InterPro" id="IPR025970">
    <property type="entry name" value="SusE"/>
</dbReference>
<dbReference type="GO" id="GO:2001070">
    <property type="term" value="F:starch binding"/>
    <property type="evidence" value="ECO:0007669"/>
    <property type="project" value="InterPro"/>
</dbReference>
<feature type="domain" description="Outer membrane protein SusF/SusE-like C-terminal" evidence="2">
    <location>
        <begin position="284"/>
        <end position="365"/>
    </location>
</feature>
<proteinExistence type="predicted"/>
<feature type="domain" description="SusE outer membrane protein" evidence="1">
    <location>
        <begin position="52"/>
        <end position="161"/>
    </location>
</feature>
<evidence type="ECO:0000259" key="1">
    <source>
        <dbReference type="Pfam" id="PF14292"/>
    </source>
</evidence>
<dbReference type="InterPro" id="IPR054409">
    <property type="entry name" value="X25_BaPul-like"/>
</dbReference>
<evidence type="ECO:0000313" key="5">
    <source>
        <dbReference type="Proteomes" id="UP000315908"/>
    </source>
</evidence>
<comment type="caution">
    <text evidence="4">The sequence shown here is derived from an EMBL/GenBank/DDBJ whole genome shotgun (WGS) entry which is preliminary data.</text>
</comment>
<dbReference type="CDD" id="cd12967">
    <property type="entry name" value="CBM_SusE-F_like_u1"/>
    <property type="match status" value="1"/>
</dbReference>
<dbReference type="EMBL" id="VLKR01000006">
    <property type="protein sequence ID" value="TWI22221.1"/>
    <property type="molecule type" value="Genomic_DNA"/>
</dbReference>
<protein>
    <submittedName>
        <fullName evidence="4">Uncharacterized protein DUF5019</fullName>
    </submittedName>
</protein>
<dbReference type="InterPro" id="IPR032187">
    <property type="entry name" value="SusF/SusE-like_C"/>
</dbReference>
<sequence>MKPGNIYCSTHWRMVSYPGFHQLLKTKIKQMKIRHYIGIMLLFIVAFQSCKKDETRAILASGESIKPATLSLDKTNVTLSKDNAEDTVLHLNMIQPDFGFQAAVTNVLQFGLKGDNFKTVKEVVIPNGRTSLGFTGYELNSYLLSLGVPTGTASDFDVRLKSSINTKITVVFSALASLKAIPFASTSYLYVPGAYQGWDPATAESIVSPTSNGIYTGIISFPEANSEFKITTERNWANSYGQTADGKLAFNGGGNIKAPRAGNLEIEVNTTANTISFKDHNWGIIGSATPKGWDADTDMKFDNANQVWKLTVSLTAGEIKFRKNHDWGTNFGGANGSLIAGGANIAVANAGTYDIVVDFNANTYTLTKK</sequence>
<dbReference type="AlphaFoldDB" id="A0A562MRL6"/>
<dbReference type="Gene3D" id="2.60.40.3620">
    <property type="match status" value="2"/>
</dbReference>
<dbReference type="Pfam" id="PF22058">
    <property type="entry name" value="X25_BaPul_like"/>
    <property type="match status" value="1"/>
</dbReference>
<name>A0A562MRL6_9SPHI</name>
<dbReference type="Pfam" id="PF14292">
    <property type="entry name" value="SusE"/>
    <property type="match status" value="1"/>
</dbReference>
<gene>
    <name evidence="4" type="ORF">IQ31_01626</name>
</gene>